<name>B3P1G5_DROER</name>
<evidence type="ECO:0000313" key="3">
    <source>
        <dbReference type="Proteomes" id="UP000008711"/>
    </source>
</evidence>
<reference evidence="2 3" key="1">
    <citation type="journal article" date="2007" name="Nature">
        <title>Evolution of genes and genomes on the Drosophila phylogeny.</title>
        <authorList>
            <consortium name="Drosophila 12 Genomes Consortium"/>
            <person name="Clark A.G."/>
            <person name="Eisen M.B."/>
            <person name="Smith D.R."/>
            <person name="Bergman C.M."/>
            <person name="Oliver B."/>
            <person name="Markow T.A."/>
            <person name="Kaufman T.C."/>
            <person name="Kellis M."/>
            <person name="Gelbart W."/>
            <person name="Iyer V.N."/>
            <person name="Pollard D.A."/>
            <person name="Sackton T.B."/>
            <person name="Larracuente A.M."/>
            <person name="Singh N.D."/>
            <person name="Abad J.P."/>
            <person name="Abt D.N."/>
            <person name="Adryan B."/>
            <person name="Aguade M."/>
            <person name="Akashi H."/>
            <person name="Anderson W.W."/>
            <person name="Aquadro C.F."/>
            <person name="Ardell D.H."/>
            <person name="Arguello R."/>
            <person name="Artieri C.G."/>
            <person name="Barbash D.A."/>
            <person name="Barker D."/>
            <person name="Barsanti P."/>
            <person name="Batterham P."/>
            <person name="Batzoglou S."/>
            <person name="Begun D."/>
            <person name="Bhutkar A."/>
            <person name="Blanco E."/>
            <person name="Bosak S.A."/>
            <person name="Bradley R.K."/>
            <person name="Brand A.D."/>
            <person name="Brent M.R."/>
            <person name="Brooks A.N."/>
            <person name="Brown R.H."/>
            <person name="Butlin R.K."/>
            <person name="Caggese C."/>
            <person name="Calvi B.R."/>
            <person name="Bernardo de Carvalho A."/>
            <person name="Caspi A."/>
            <person name="Castrezana S."/>
            <person name="Celniker S.E."/>
            <person name="Chang J.L."/>
            <person name="Chapple C."/>
            <person name="Chatterji S."/>
            <person name="Chinwalla A."/>
            <person name="Civetta A."/>
            <person name="Clifton S.W."/>
            <person name="Comeron J.M."/>
            <person name="Costello J.C."/>
            <person name="Coyne J.A."/>
            <person name="Daub J."/>
            <person name="David R.G."/>
            <person name="Delcher A.L."/>
            <person name="Delehaunty K."/>
            <person name="Do C.B."/>
            <person name="Ebling H."/>
            <person name="Edwards K."/>
            <person name="Eickbush T."/>
            <person name="Evans J.D."/>
            <person name="Filipski A."/>
            <person name="Findeiss S."/>
            <person name="Freyhult E."/>
            <person name="Fulton L."/>
            <person name="Fulton R."/>
            <person name="Garcia A.C."/>
            <person name="Gardiner A."/>
            <person name="Garfield D.A."/>
            <person name="Garvin B.E."/>
            <person name="Gibson G."/>
            <person name="Gilbert D."/>
            <person name="Gnerre S."/>
            <person name="Godfrey J."/>
            <person name="Good R."/>
            <person name="Gotea V."/>
            <person name="Gravely B."/>
            <person name="Greenberg A.J."/>
            <person name="Griffiths-Jones S."/>
            <person name="Gross S."/>
            <person name="Guigo R."/>
            <person name="Gustafson E.A."/>
            <person name="Haerty W."/>
            <person name="Hahn M.W."/>
            <person name="Halligan D.L."/>
            <person name="Halpern A.L."/>
            <person name="Halter G.M."/>
            <person name="Han M.V."/>
            <person name="Heger A."/>
            <person name="Hillier L."/>
            <person name="Hinrichs A.S."/>
            <person name="Holmes I."/>
            <person name="Hoskins R.A."/>
            <person name="Hubisz M.J."/>
            <person name="Hultmark D."/>
            <person name="Huntley M.A."/>
            <person name="Jaffe D.B."/>
            <person name="Jagadeeshan S."/>
            <person name="Jeck W.R."/>
            <person name="Johnson J."/>
            <person name="Jones C.D."/>
            <person name="Jordan W.C."/>
            <person name="Karpen G.H."/>
            <person name="Kataoka E."/>
            <person name="Keightley P.D."/>
            <person name="Kheradpour P."/>
            <person name="Kirkness E.F."/>
            <person name="Koerich L.B."/>
            <person name="Kristiansen K."/>
            <person name="Kudrna D."/>
            <person name="Kulathinal R.J."/>
            <person name="Kumar S."/>
            <person name="Kwok R."/>
            <person name="Lander E."/>
            <person name="Langley C.H."/>
            <person name="Lapoint R."/>
            <person name="Lazzaro B.P."/>
            <person name="Lee S.J."/>
            <person name="Levesque L."/>
            <person name="Li R."/>
            <person name="Lin C.F."/>
            <person name="Lin M.F."/>
            <person name="Lindblad-Toh K."/>
            <person name="Llopart A."/>
            <person name="Long M."/>
            <person name="Low L."/>
            <person name="Lozovsky E."/>
            <person name="Lu J."/>
            <person name="Luo M."/>
            <person name="Machado C.A."/>
            <person name="Makalowski W."/>
            <person name="Marzo M."/>
            <person name="Matsuda M."/>
            <person name="Matzkin L."/>
            <person name="McAllister B."/>
            <person name="McBride C.S."/>
            <person name="McKernan B."/>
            <person name="McKernan K."/>
            <person name="Mendez-Lago M."/>
            <person name="Minx P."/>
            <person name="Mollenhauer M.U."/>
            <person name="Montooth K."/>
            <person name="Mount S.M."/>
            <person name="Mu X."/>
            <person name="Myers E."/>
            <person name="Negre B."/>
            <person name="Newfeld S."/>
            <person name="Nielsen R."/>
            <person name="Noor M.A."/>
            <person name="O'Grady P."/>
            <person name="Pachter L."/>
            <person name="Papaceit M."/>
            <person name="Parisi M.J."/>
            <person name="Parisi M."/>
            <person name="Parts L."/>
            <person name="Pedersen J.S."/>
            <person name="Pesole G."/>
            <person name="Phillippy A.M."/>
            <person name="Ponting C.P."/>
            <person name="Pop M."/>
            <person name="Porcelli D."/>
            <person name="Powell J.R."/>
            <person name="Prohaska S."/>
            <person name="Pruitt K."/>
            <person name="Puig M."/>
            <person name="Quesneville H."/>
            <person name="Ram K.R."/>
            <person name="Rand D."/>
            <person name="Rasmussen M.D."/>
            <person name="Reed L.K."/>
            <person name="Reenan R."/>
            <person name="Reily A."/>
            <person name="Remington K.A."/>
            <person name="Rieger T.T."/>
            <person name="Ritchie M.G."/>
            <person name="Robin C."/>
            <person name="Rogers Y.H."/>
            <person name="Rohde C."/>
            <person name="Rozas J."/>
            <person name="Rubenfield M.J."/>
            <person name="Ruiz A."/>
            <person name="Russo S."/>
            <person name="Salzberg S.L."/>
            <person name="Sanchez-Gracia A."/>
            <person name="Saranga D.J."/>
            <person name="Sato H."/>
            <person name="Schaeffer S.W."/>
            <person name="Schatz M.C."/>
            <person name="Schlenke T."/>
            <person name="Schwartz R."/>
            <person name="Segarra C."/>
            <person name="Singh R.S."/>
            <person name="Sirot L."/>
            <person name="Sirota M."/>
            <person name="Sisneros N.B."/>
            <person name="Smith C.D."/>
            <person name="Smith T.F."/>
            <person name="Spieth J."/>
            <person name="Stage D.E."/>
            <person name="Stark A."/>
            <person name="Stephan W."/>
            <person name="Strausberg R.L."/>
            <person name="Strempel S."/>
            <person name="Sturgill D."/>
            <person name="Sutton G."/>
            <person name="Sutton G.G."/>
            <person name="Tao W."/>
            <person name="Teichmann S."/>
            <person name="Tobari Y.N."/>
            <person name="Tomimura Y."/>
            <person name="Tsolas J.M."/>
            <person name="Valente V.L."/>
            <person name="Venter E."/>
            <person name="Venter J.C."/>
            <person name="Vicario S."/>
            <person name="Vieira F.G."/>
            <person name="Vilella A.J."/>
            <person name="Villasante A."/>
            <person name="Walenz B."/>
            <person name="Wang J."/>
            <person name="Wasserman M."/>
            <person name="Watts T."/>
            <person name="Wilson D."/>
            <person name="Wilson R.K."/>
            <person name="Wing R.A."/>
            <person name="Wolfner M.F."/>
            <person name="Wong A."/>
            <person name="Wong G.K."/>
            <person name="Wu C.I."/>
            <person name="Wu G."/>
            <person name="Yamamoto D."/>
            <person name="Yang H.P."/>
            <person name="Yang S.P."/>
            <person name="Yorke J.A."/>
            <person name="Yoshida K."/>
            <person name="Zdobnov E."/>
            <person name="Zhang P."/>
            <person name="Zhang Y."/>
            <person name="Zimin A.V."/>
            <person name="Baldwin J."/>
            <person name="Abdouelleil A."/>
            <person name="Abdulkadir J."/>
            <person name="Abebe A."/>
            <person name="Abera B."/>
            <person name="Abreu J."/>
            <person name="Acer S.C."/>
            <person name="Aftuck L."/>
            <person name="Alexander A."/>
            <person name="An P."/>
            <person name="Anderson E."/>
            <person name="Anderson S."/>
            <person name="Arachi H."/>
            <person name="Azer M."/>
            <person name="Bachantsang P."/>
            <person name="Barry A."/>
            <person name="Bayul T."/>
            <person name="Berlin A."/>
            <person name="Bessette D."/>
            <person name="Bloom T."/>
            <person name="Blye J."/>
            <person name="Boguslavskiy L."/>
            <person name="Bonnet C."/>
            <person name="Boukhgalter B."/>
            <person name="Bourzgui I."/>
            <person name="Brown A."/>
            <person name="Cahill P."/>
            <person name="Channer S."/>
            <person name="Cheshatsang Y."/>
            <person name="Chuda L."/>
            <person name="Citroen M."/>
            <person name="Collymore A."/>
            <person name="Cooke P."/>
            <person name="Costello M."/>
            <person name="D'Aco K."/>
            <person name="Daza R."/>
            <person name="De Haan G."/>
            <person name="DeGray S."/>
            <person name="DeMaso C."/>
            <person name="Dhargay N."/>
            <person name="Dooley K."/>
            <person name="Dooley E."/>
            <person name="Doricent M."/>
            <person name="Dorje P."/>
            <person name="Dorjee K."/>
            <person name="Dupes A."/>
            <person name="Elong R."/>
            <person name="Falk J."/>
            <person name="Farina A."/>
            <person name="Faro S."/>
            <person name="Ferguson D."/>
            <person name="Fisher S."/>
            <person name="Foley C.D."/>
            <person name="Franke A."/>
            <person name="Friedrich D."/>
            <person name="Gadbois L."/>
            <person name="Gearin G."/>
            <person name="Gearin C.R."/>
            <person name="Giannoukos G."/>
            <person name="Goode T."/>
            <person name="Graham J."/>
            <person name="Grandbois E."/>
            <person name="Grewal S."/>
            <person name="Gyaltsen K."/>
            <person name="Hafez N."/>
            <person name="Hagos B."/>
            <person name="Hall J."/>
            <person name="Henson C."/>
            <person name="Hollinger A."/>
            <person name="Honan T."/>
            <person name="Huard M.D."/>
            <person name="Hughes L."/>
            <person name="Hurhula B."/>
            <person name="Husby M.E."/>
            <person name="Kamat A."/>
            <person name="Kanga B."/>
            <person name="Kashin S."/>
            <person name="Khazanovich D."/>
            <person name="Kisner P."/>
            <person name="Lance K."/>
            <person name="Lara M."/>
            <person name="Lee W."/>
            <person name="Lennon N."/>
            <person name="Letendre F."/>
            <person name="LeVine R."/>
            <person name="Lipovsky A."/>
            <person name="Liu X."/>
            <person name="Liu J."/>
            <person name="Liu S."/>
            <person name="Lokyitsang T."/>
            <person name="Lokyitsang Y."/>
            <person name="Lubonja R."/>
            <person name="Lui A."/>
            <person name="MacDonald P."/>
            <person name="Magnisalis V."/>
            <person name="Maru K."/>
            <person name="Matthews C."/>
            <person name="McCusker W."/>
            <person name="McDonough S."/>
            <person name="Mehta T."/>
            <person name="Meldrim J."/>
            <person name="Meneus L."/>
            <person name="Mihai O."/>
            <person name="Mihalev A."/>
            <person name="Mihova T."/>
            <person name="Mittelman R."/>
            <person name="Mlenga V."/>
            <person name="Montmayeur A."/>
            <person name="Mulrain L."/>
            <person name="Navidi A."/>
            <person name="Naylor J."/>
            <person name="Negash T."/>
            <person name="Nguyen T."/>
            <person name="Nguyen N."/>
            <person name="Nicol R."/>
            <person name="Norbu C."/>
            <person name="Norbu N."/>
            <person name="Novod N."/>
            <person name="O'Neill B."/>
            <person name="Osman S."/>
            <person name="Markiewicz E."/>
            <person name="Oyono O.L."/>
            <person name="Patti C."/>
            <person name="Phunkhang P."/>
            <person name="Pierre F."/>
            <person name="Priest M."/>
            <person name="Raghuraman S."/>
            <person name="Rege F."/>
            <person name="Reyes R."/>
            <person name="Rise C."/>
            <person name="Rogov P."/>
            <person name="Ross K."/>
            <person name="Ryan E."/>
            <person name="Settipalli S."/>
            <person name="Shea T."/>
            <person name="Sherpa N."/>
            <person name="Shi L."/>
            <person name="Shih D."/>
            <person name="Sparrow T."/>
            <person name="Spaulding J."/>
            <person name="Stalker J."/>
            <person name="Stange-Thomann N."/>
            <person name="Stavropoulos S."/>
            <person name="Stone C."/>
            <person name="Strader C."/>
            <person name="Tesfaye S."/>
            <person name="Thomson T."/>
            <person name="Thoulutsang Y."/>
            <person name="Thoulutsang D."/>
            <person name="Topham K."/>
            <person name="Topping I."/>
            <person name="Tsamla T."/>
            <person name="Vassiliev H."/>
            <person name="Vo A."/>
            <person name="Wangchuk T."/>
            <person name="Wangdi T."/>
            <person name="Weiand M."/>
            <person name="Wilkinson J."/>
            <person name="Wilson A."/>
            <person name="Yadav S."/>
            <person name="Young G."/>
            <person name="Yu Q."/>
            <person name="Zembek L."/>
            <person name="Zhong D."/>
            <person name="Zimmer A."/>
            <person name="Zwirko Z."/>
            <person name="Jaffe D.B."/>
            <person name="Alvarez P."/>
            <person name="Brockman W."/>
            <person name="Butler J."/>
            <person name="Chin C."/>
            <person name="Gnerre S."/>
            <person name="Grabherr M."/>
            <person name="Kleber M."/>
            <person name="Mauceli E."/>
            <person name="MacCallum I."/>
        </authorList>
    </citation>
    <scope>NUCLEOTIDE SEQUENCE [LARGE SCALE GENOMIC DNA]</scope>
    <source>
        <strain evidence="2 3">TSC#14021-0224.01</strain>
    </source>
</reference>
<protein>
    <submittedName>
        <fullName evidence="2">GG17160</fullName>
    </submittedName>
</protein>
<keyword evidence="3" id="KW-1185">Reference proteome</keyword>
<accession>B3P1G5</accession>
<gene>
    <name evidence="2" type="primary">Dere\GG17160</name>
    <name evidence="2" type="ORF">Dere_GG17160</name>
</gene>
<dbReference type="AlphaFoldDB" id="B3P1G5"/>
<evidence type="ECO:0000256" key="1">
    <source>
        <dbReference type="SAM" id="MobiDB-lite"/>
    </source>
</evidence>
<feature type="region of interest" description="Disordered" evidence="1">
    <location>
        <begin position="51"/>
        <end position="70"/>
    </location>
</feature>
<dbReference type="OMA" id="RTCNAIR"/>
<sequence length="70" mass="7407">MAAAVIKTPSACGQKKTESHLTRGHLKLIRTCNAIRVLPASANAGVYVEKPANGAAEQRSKQETPTHILA</sequence>
<dbReference type="HOGENOM" id="CLU_203432_0_0_1"/>
<dbReference type="EMBL" id="CH954181">
    <property type="protein sequence ID" value="EDV49424.1"/>
    <property type="molecule type" value="Genomic_DNA"/>
</dbReference>
<evidence type="ECO:0000313" key="2">
    <source>
        <dbReference type="EMBL" id="EDV49424.1"/>
    </source>
</evidence>
<dbReference type="Proteomes" id="UP000008711">
    <property type="component" value="Unassembled WGS sequence"/>
</dbReference>
<organism evidence="2 3">
    <name type="scientific">Drosophila erecta</name>
    <name type="common">Fruit fly</name>
    <dbReference type="NCBI Taxonomy" id="7220"/>
    <lineage>
        <taxon>Eukaryota</taxon>
        <taxon>Metazoa</taxon>
        <taxon>Ecdysozoa</taxon>
        <taxon>Arthropoda</taxon>
        <taxon>Hexapoda</taxon>
        <taxon>Insecta</taxon>
        <taxon>Pterygota</taxon>
        <taxon>Neoptera</taxon>
        <taxon>Endopterygota</taxon>
        <taxon>Diptera</taxon>
        <taxon>Brachycera</taxon>
        <taxon>Muscomorpha</taxon>
        <taxon>Ephydroidea</taxon>
        <taxon>Drosophilidae</taxon>
        <taxon>Drosophila</taxon>
        <taxon>Sophophora</taxon>
    </lineage>
</organism>
<proteinExistence type="predicted"/>
<reference evidence="2 3" key="2">
    <citation type="journal article" date="2008" name="Bioinformatics">
        <title>Assembly reconciliation.</title>
        <authorList>
            <person name="Zimin A.V."/>
            <person name="Smith D.R."/>
            <person name="Sutton G."/>
            <person name="Yorke J.A."/>
        </authorList>
    </citation>
    <scope>NUCLEOTIDE SEQUENCE [LARGE SCALE GENOMIC DNA]</scope>
    <source>
        <strain evidence="2 3">TSC#14021-0224.01</strain>
    </source>
</reference>